<dbReference type="FunFam" id="3.30.980.10:FF:000004">
    <property type="entry name" value="Alanine--tRNA ligase, cytoplasmic"/>
    <property type="match status" value="1"/>
</dbReference>
<dbReference type="InterPro" id="IPR002318">
    <property type="entry name" value="Ala-tRNA-lgiase_IIc"/>
</dbReference>
<keyword evidence="3 12" id="KW-0820">tRNA-binding</keyword>
<keyword evidence="12" id="KW-0963">Cytoplasm</keyword>
<dbReference type="Gene3D" id="3.30.54.20">
    <property type="match status" value="1"/>
</dbReference>
<gene>
    <name evidence="12 16" type="primary">alaS</name>
    <name evidence="16" type="ORF">KCG54_04485</name>
</gene>
<dbReference type="SUPFAM" id="SSF55186">
    <property type="entry name" value="ThrRS/AlaRS common domain"/>
    <property type="match status" value="1"/>
</dbReference>
<dbReference type="SUPFAM" id="SSF55681">
    <property type="entry name" value="Class II aaRS and biotin synthetases"/>
    <property type="match status" value="1"/>
</dbReference>
<evidence type="ECO:0000256" key="2">
    <source>
        <dbReference type="ARBA" id="ARBA00008226"/>
    </source>
</evidence>
<dbReference type="GO" id="GO:0008270">
    <property type="term" value="F:zinc ion binding"/>
    <property type="evidence" value="ECO:0007669"/>
    <property type="project" value="UniProtKB-UniRule"/>
</dbReference>
<dbReference type="InterPro" id="IPR012947">
    <property type="entry name" value="tRNA_SAD"/>
</dbReference>
<dbReference type="EC" id="6.1.1.7" evidence="12"/>
<keyword evidence="11 12" id="KW-0030">Aminoacyl-tRNA synthetase</keyword>
<dbReference type="PANTHER" id="PTHR11777">
    <property type="entry name" value="ALANYL-TRNA SYNTHETASE"/>
    <property type="match status" value="1"/>
</dbReference>
<dbReference type="GO" id="GO:0002161">
    <property type="term" value="F:aminoacyl-tRNA deacylase activity"/>
    <property type="evidence" value="ECO:0007669"/>
    <property type="project" value="TreeGrafter"/>
</dbReference>
<dbReference type="SMART" id="SM00863">
    <property type="entry name" value="tRNA_SAD"/>
    <property type="match status" value="1"/>
</dbReference>
<evidence type="ECO:0000256" key="6">
    <source>
        <dbReference type="ARBA" id="ARBA00022741"/>
    </source>
</evidence>
<protein>
    <recommendedName>
        <fullName evidence="12">Alanine--tRNA ligase</fullName>
        <ecNumber evidence="12">6.1.1.7</ecNumber>
    </recommendedName>
    <alternativeName>
        <fullName evidence="12">Alanyl-tRNA synthetase</fullName>
        <shortName evidence="12">AlaRS</shortName>
    </alternativeName>
</protein>
<keyword evidence="6 12" id="KW-0547">Nucleotide-binding</keyword>
<dbReference type="InterPro" id="IPR018165">
    <property type="entry name" value="Ala-tRNA-synth_IIc_core"/>
</dbReference>
<name>A0A9X9HVS6_NEISU</name>
<dbReference type="InterPro" id="IPR023033">
    <property type="entry name" value="Ala_tRNA_ligase_euk/bac"/>
</dbReference>
<dbReference type="Proteomes" id="UP001057296">
    <property type="component" value="Chromosome"/>
</dbReference>
<comment type="similarity">
    <text evidence="2 12">Belongs to the class-II aminoacyl-tRNA synthetase family.</text>
</comment>
<organism evidence="16 17">
    <name type="scientific">Neisseria subflava</name>
    <dbReference type="NCBI Taxonomy" id="28449"/>
    <lineage>
        <taxon>Bacteria</taxon>
        <taxon>Pseudomonadati</taxon>
        <taxon>Pseudomonadota</taxon>
        <taxon>Betaproteobacteria</taxon>
        <taxon>Neisseriales</taxon>
        <taxon>Neisseriaceae</taxon>
        <taxon>Neisseria</taxon>
    </lineage>
</organism>
<dbReference type="InterPro" id="IPR045864">
    <property type="entry name" value="aa-tRNA-synth_II/BPL/LPL"/>
</dbReference>
<dbReference type="PRINTS" id="PR00980">
    <property type="entry name" value="TRNASYNTHALA"/>
</dbReference>
<dbReference type="GO" id="GO:0005829">
    <property type="term" value="C:cytosol"/>
    <property type="evidence" value="ECO:0007669"/>
    <property type="project" value="TreeGrafter"/>
</dbReference>
<feature type="binding site" evidence="12">
    <location>
        <position position="758"/>
    </location>
    <ligand>
        <name>Zn(2+)</name>
        <dbReference type="ChEBI" id="CHEBI:29105"/>
    </ligand>
</feature>
<keyword evidence="9 12" id="KW-0694">RNA-binding</keyword>
<evidence type="ECO:0000256" key="11">
    <source>
        <dbReference type="ARBA" id="ARBA00023146"/>
    </source>
</evidence>
<dbReference type="PANTHER" id="PTHR11777:SF9">
    <property type="entry name" value="ALANINE--TRNA LIGASE, CYTOPLASMIC"/>
    <property type="match status" value="1"/>
</dbReference>
<dbReference type="InterPro" id="IPR009000">
    <property type="entry name" value="Transl_B-barrel_sf"/>
</dbReference>
<dbReference type="Pfam" id="PF07973">
    <property type="entry name" value="tRNA_SAD"/>
    <property type="match status" value="1"/>
</dbReference>
<dbReference type="GO" id="GO:0045892">
    <property type="term" value="P:negative regulation of DNA-templated transcription"/>
    <property type="evidence" value="ECO:0007669"/>
    <property type="project" value="TreeGrafter"/>
</dbReference>
<feature type="domain" description="Alanyl-transfer RNA synthetases family profile" evidence="15">
    <location>
        <begin position="1"/>
        <end position="797"/>
    </location>
</feature>
<evidence type="ECO:0000256" key="7">
    <source>
        <dbReference type="ARBA" id="ARBA00022833"/>
    </source>
</evidence>
<dbReference type="GO" id="GO:0006419">
    <property type="term" value="P:alanyl-tRNA aminoacylation"/>
    <property type="evidence" value="ECO:0007669"/>
    <property type="project" value="UniProtKB-UniRule"/>
</dbReference>
<dbReference type="FunFam" id="3.10.310.40:FF:000001">
    <property type="entry name" value="Alanine--tRNA ligase"/>
    <property type="match status" value="1"/>
</dbReference>
<evidence type="ECO:0000256" key="14">
    <source>
        <dbReference type="SAM" id="MobiDB-lite"/>
    </source>
</evidence>
<comment type="catalytic activity">
    <reaction evidence="12">
        <text>tRNA(Ala) + L-alanine + ATP = L-alanyl-tRNA(Ala) + AMP + diphosphate</text>
        <dbReference type="Rhea" id="RHEA:12540"/>
        <dbReference type="Rhea" id="RHEA-COMP:9657"/>
        <dbReference type="Rhea" id="RHEA-COMP:9923"/>
        <dbReference type="ChEBI" id="CHEBI:30616"/>
        <dbReference type="ChEBI" id="CHEBI:33019"/>
        <dbReference type="ChEBI" id="CHEBI:57972"/>
        <dbReference type="ChEBI" id="CHEBI:78442"/>
        <dbReference type="ChEBI" id="CHEBI:78497"/>
        <dbReference type="ChEBI" id="CHEBI:456215"/>
        <dbReference type="EC" id="6.1.1.7"/>
    </reaction>
</comment>
<evidence type="ECO:0000313" key="16">
    <source>
        <dbReference type="EMBL" id="UTG70567.1"/>
    </source>
</evidence>
<dbReference type="Gene3D" id="3.30.930.10">
    <property type="entry name" value="Bira Bifunctional Protein, Domain 2"/>
    <property type="match status" value="1"/>
</dbReference>
<feature type="binding site" evidence="12">
    <location>
        <position position="754"/>
    </location>
    <ligand>
        <name>Zn(2+)</name>
        <dbReference type="ChEBI" id="CHEBI:29105"/>
    </ligand>
</feature>
<evidence type="ECO:0000256" key="4">
    <source>
        <dbReference type="ARBA" id="ARBA00022598"/>
    </source>
</evidence>
<dbReference type="EMBL" id="CP073115">
    <property type="protein sequence ID" value="UTG70567.1"/>
    <property type="molecule type" value="Genomic_DNA"/>
</dbReference>
<feature type="coiled-coil region" evidence="13">
    <location>
        <begin position="821"/>
        <end position="848"/>
    </location>
</feature>
<dbReference type="FunFam" id="3.30.54.20:FF:000001">
    <property type="entry name" value="Alanine--tRNA ligase"/>
    <property type="match status" value="1"/>
</dbReference>
<dbReference type="Pfam" id="PF01411">
    <property type="entry name" value="tRNA-synt_2c"/>
    <property type="match status" value="2"/>
</dbReference>
<keyword evidence="13" id="KW-0175">Coiled coil</keyword>
<dbReference type="InterPro" id="IPR018162">
    <property type="entry name" value="Ala-tRNA-ligase_IIc_anticod-bd"/>
</dbReference>
<dbReference type="InterPro" id="IPR018164">
    <property type="entry name" value="Ala-tRNA-synth_IIc_N"/>
</dbReference>
<keyword evidence="10 12" id="KW-0648">Protein biosynthesis</keyword>
<reference evidence="16" key="1">
    <citation type="submission" date="2021-04" db="EMBL/GenBank/DDBJ databases">
        <title>Characterizing Neisseria spp. as novel respiratory pathobionts in bronchiectasis.</title>
        <authorList>
            <person name="Li L."/>
            <person name="Mac Aogain M."/>
            <person name="Xu T."/>
            <person name="Jaggi T.K."/>
            <person name="Chan L.Y."/>
            <person name="Keir H.R."/>
            <person name="Dicker A.J."/>
            <person name="Qu J."/>
            <person name="Liu Y."/>
            <person name="Chen H.S."/>
            <person name="Koh M.S."/>
            <person name="Ong T.H."/>
            <person name="Lim A.Y.H."/>
            <person name="Abisheganaden J."/>
            <person name="Low T.B."/>
            <person name="Oliver B.G."/>
            <person name="Tan N.S."/>
            <person name="Fang M."/>
            <person name="Chalmers J.D."/>
            <person name="Chotirmall S.H."/>
        </authorList>
    </citation>
    <scope>NUCLEOTIDE SEQUENCE</scope>
    <source>
        <strain evidence="16">TT0077</strain>
    </source>
</reference>
<dbReference type="SUPFAM" id="SSF101353">
    <property type="entry name" value="Putative anticodon-binding domain of alanyl-tRNA synthetase (AlaRS)"/>
    <property type="match status" value="1"/>
</dbReference>
<comment type="cofactor">
    <cofactor evidence="12">
        <name>Zn(2+)</name>
        <dbReference type="ChEBI" id="CHEBI:29105"/>
    </cofactor>
    <text evidence="12">Binds 1 zinc ion per subunit.</text>
</comment>
<dbReference type="CDD" id="cd00673">
    <property type="entry name" value="AlaRS_core"/>
    <property type="match status" value="1"/>
</dbReference>
<feature type="binding site" evidence="12">
    <location>
        <position position="656"/>
    </location>
    <ligand>
        <name>Zn(2+)</name>
        <dbReference type="ChEBI" id="CHEBI:29105"/>
    </ligand>
</feature>
<dbReference type="FunFam" id="2.40.30.130:FF:000001">
    <property type="entry name" value="Alanine--tRNA ligase"/>
    <property type="match status" value="1"/>
</dbReference>
<dbReference type="InterPro" id="IPR050058">
    <property type="entry name" value="Ala-tRNA_ligase"/>
</dbReference>
<dbReference type="PROSITE" id="PS50860">
    <property type="entry name" value="AA_TRNA_LIGASE_II_ALA"/>
    <property type="match status" value="1"/>
</dbReference>
<proteinExistence type="inferred from homology"/>
<evidence type="ECO:0000256" key="5">
    <source>
        <dbReference type="ARBA" id="ARBA00022723"/>
    </source>
</evidence>
<comment type="subcellular location">
    <subcellularLocation>
        <location evidence="1 12">Cytoplasm</location>
    </subcellularLocation>
</comment>
<evidence type="ECO:0000256" key="1">
    <source>
        <dbReference type="ARBA" id="ARBA00004496"/>
    </source>
</evidence>
<dbReference type="Gene3D" id="3.10.310.40">
    <property type="match status" value="1"/>
</dbReference>
<evidence type="ECO:0000259" key="15">
    <source>
        <dbReference type="PROSITE" id="PS50860"/>
    </source>
</evidence>
<dbReference type="SUPFAM" id="SSF50447">
    <property type="entry name" value="Translation proteins"/>
    <property type="match status" value="1"/>
</dbReference>
<evidence type="ECO:0000256" key="10">
    <source>
        <dbReference type="ARBA" id="ARBA00022917"/>
    </source>
</evidence>
<keyword evidence="8 12" id="KW-0067">ATP-binding</keyword>
<keyword evidence="7 12" id="KW-0862">Zinc</keyword>
<dbReference type="InterPro" id="IPR003156">
    <property type="entry name" value="DHHA1_dom"/>
</dbReference>
<dbReference type="GO" id="GO:0004813">
    <property type="term" value="F:alanine-tRNA ligase activity"/>
    <property type="evidence" value="ECO:0007669"/>
    <property type="project" value="UniProtKB-UniRule"/>
</dbReference>
<feature type="binding site" evidence="12">
    <location>
        <position position="652"/>
    </location>
    <ligand>
        <name>Zn(2+)</name>
        <dbReference type="ChEBI" id="CHEBI:29105"/>
    </ligand>
</feature>
<dbReference type="HAMAP" id="MF_00036_B">
    <property type="entry name" value="Ala_tRNA_synth_B"/>
    <property type="match status" value="1"/>
</dbReference>
<feature type="region of interest" description="Disordered" evidence="14">
    <location>
        <begin position="928"/>
        <end position="949"/>
    </location>
</feature>
<evidence type="ECO:0000313" key="17">
    <source>
        <dbReference type="Proteomes" id="UP001057296"/>
    </source>
</evidence>
<comment type="function">
    <text evidence="12">Catalyzes the attachment of alanine to tRNA(Ala) in a two-step reaction: alanine is first activated by ATP to form Ala-AMP and then transferred to the acceptor end of tRNA(Ala). Also edits incorrectly charged Ser-tRNA(Ala) and Gly-tRNA(Ala) via its editing domain.</text>
</comment>
<evidence type="ECO:0000256" key="12">
    <source>
        <dbReference type="HAMAP-Rule" id="MF_00036"/>
    </source>
</evidence>
<dbReference type="Pfam" id="PF02272">
    <property type="entry name" value="DHHA1"/>
    <property type="match status" value="1"/>
</dbReference>
<dbReference type="GO" id="GO:0000049">
    <property type="term" value="F:tRNA binding"/>
    <property type="evidence" value="ECO:0007669"/>
    <property type="project" value="UniProtKB-KW"/>
</dbReference>
<dbReference type="Gene3D" id="2.40.30.130">
    <property type="match status" value="1"/>
</dbReference>
<dbReference type="FunFam" id="3.30.930.10:FF:000004">
    <property type="entry name" value="Alanine--tRNA ligase"/>
    <property type="match status" value="1"/>
</dbReference>
<evidence type="ECO:0000256" key="9">
    <source>
        <dbReference type="ARBA" id="ARBA00022884"/>
    </source>
</evidence>
<dbReference type="RefSeq" id="WP_254324784.1">
    <property type="nucleotide sequence ID" value="NZ_CP073115.1"/>
</dbReference>
<comment type="domain">
    <text evidence="12">Consists of three domains; the N-terminal catalytic domain, the editing domain and the C-terminal C-Ala domain. The editing domain removes incorrectly charged amino acids, while the C-Ala domain, along with tRNA(Ala), serves as a bridge to cooperatively bring together the editing and aminoacylation centers thus stimulating deacylation of misacylated tRNAs.</text>
</comment>
<evidence type="ECO:0000256" key="3">
    <source>
        <dbReference type="ARBA" id="ARBA00022555"/>
    </source>
</evidence>
<dbReference type="GO" id="GO:0005524">
    <property type="term" value="F:ATP binding"/>
    <property type="evidence" value="ECO:0007669"/>
    <property type="project" value="UniProtKB-UniRule"/>
</dbReference>
<dbReference type="Gene3D" id="3.30.980.10">
    <property type="entry name" value="Threonyl-trna Synthetase, Chain A, domain 2"/>
    <property type="match status" value="1"/>
</dbReference>
<keyword evidence="5 12" id="KW-0479">Metal-binding</keyword>
<evidence type="ECO:0000256" key="13">
    <source>
        <dbReference type="SAM" id="Coils"/>
    </source>
</evidence>
<dbReference type="NCBIfam" id="TIGR00344">
    <property type="entry name" value="alaS"/>
    <property type="match status" value="2"/>
</dbReference>
<evidence type="ECO:0000256" key="8">
    <source>
        <dbReference type="ARBA" id="ARBA00022840"/>
    </source>
</evidence>
<keyword evidence="4 12" id="KW-0436">Ligase</keyword>
<dbReference type="InterPro" id="IPR018163">
    <property type="entry name" value="Thr/Ala-tRNA-synth_IIc_edit"/>
</dbReference>
<dbReference type="AlphaFoldDB" id="A0A9X9HVS6"/>
<sequence length="964" mass="105822">MKTTELRQKFLKFFESKGHTIVRSSSLVPHDDPTLLFTNAGMNQFKDVFLGFDKRPYNRATTAQKCVRAGGKHNDLENVGYTARHHTFFEMMGNFSFGDYFKRDAIHFAWEFLTSPEWLNIPKDKLLATVYAEDDEAYNIWLNEIGMPAERIVRIGDNKGAKYASDNFWQMGDTGPCGPCSEIFYDHGEEIWGGIPGSPEEDGDRWIEIWNCVFMQFNRDEQGNMNPLPKPSVDTGMGLERMAAVMQHVHSNYEIDLFQDLLKAVARETGAPFSMEEPSLKVIADHIRSCSFLIADGVLPSNEGRGYVLRRIIRRAVRHGYKLGQKQAFFYKLVPDLVKAMGDAYPELKEKQTQIMEALRAEESRFGETLEKGMGLFNQVLNGMKFLKLESLLPQDGAGKPLALKTAEGVEFTAASRAASGKKQIVIRPQVPGSLNEGMYIDLQAALETAHIPDAEKPFAETLNAYLMDNIANSKLVIGGEHIFKLYDTYGFPYDLTADMARELGIDLDEAGFNREMEAQRARARAAQSFKANAQLPYEGQDTEFKGYSERQTESKVLALYKDGEQVNELNEGDEGAIVIDFTPFYAESGGQVGDVGYIFAGENRFEVLDTQKIKAAVFGQFGVQTSGRLKVGDSVTAKVDDEIRNANMRNHSATHLMHKALRDVLGEHVEQKGSLVTAESTRFDISHPQAVTAEEIAEVERRVNEAILANVAVNAAIMSMEDAQKTGAMMLFGEKYGDEVRVLQMGGFSTELCGGTHVSRTGDIGLFKIISEGGIAAGVRRIEAITGLNALKWAQEQERLVKDIIAETKAQTEKDVLAKIQAGAAHAKALEKELARAKAELAVHAGAKLLDDAKDLGTAKLVAAQIEADAAALREIVTDLTGKSEQAIVLLAAVNDGKVSLCAGVSKPLTGKVKAGDLVKFAAEQVGGKGGGRPDLAQAGGTDADKLPETLASIENWVSEKLA</sequence>
<accession>A0A9X9HVS6</accession>